<dbReference type="InterPro" id="IPR017900">
    <property type="entry name" value="4Fe4S_Fe_S_CS"/>
</dbReference>
<evidence type="ECO:0000256" key="4">
    <source>
        <dbReference type="ARBA" id="ARBA00022737"/>
    </source>
</evidence>
<keyword evidence="8" id="KW-1003">Cell membrane</keyword>
<gene>
    <name evidence="11" type="primary">rsxC</name>
    <name evidence="8" type="synonym">rnfC</name>
    <name evidence="11" type="ORF">PU634_06890</name>
</gene>
<feature type="compositionally biased region" description="Low complexity" evidence="9">
    <location>
        <begin position="695"/>
        <end position="706"/>
    </location>
</feature>
<keyword evidence="2 8" id="KW-0004">4Fe-4S</keyword>
<dbReference type="Pfam" id="PF01512">
    <property type="entry name" value="Complex1_51K"/>
    <property type="match status" value="1"/>
</dbReference>
<feature type="binding site" evidence="8">
    <location>
        <position position="379"/>
    </location>
    <ligand>
        <name>[4Fe-4S] cluster</name>
        <dbReference type="ChEBI" id="CHEBI:49883"/>
        <label>1</label>
    </ligand>
</feature>
<protein>
    <recommendedName>
        <fullName evidence="8">Ion-translocating oxidoreductase complex subunit C</fullName>
        <ecNumber evidence="8">7.-.-.-</ecNumber>
    </recommendedName>
    <alternativeName>
        <fullName evidence="8">Rnf electron transport complex subunit C</fullName>
    </alternativeName>
</protein>
<dbReference type="Gene3D" id="3.30.70.20">
    <property type="match status" value="1"/>
</dbReference>
<dbReference type="InterPro" id="IPR026902">
    <property type="entry name" value="RnfC_N"/>
</dbReference>
<dbReference type="HAMAP" id="MF_00461">
    <property type="entry name" value="RsxC_RnfC"/>
    <property type="match status" value="1"/>
</dbReference>
<feature type="binding site" evidence="8">
    <location>
        <position position="382"/>
    </location>
    <ligand>
        <name>[4Fe-4S] cluster</name>
        <dbReference type="ChEBI" id="CHEBI:49883"/>
        <label>1</label>
    </ligand>
</feature>
<dbReference type="InterPro" id="IPR037225">
    <property type="entry name" value="Nuo51_FMN-bd_sf"/>
</dbReference>
<dbReference type="EC" id="7.-.-.-" evidence="8"/>
<comment type="cofactor">
    <cofactor evidence="8">
        <name>[4Fe-4S] cluster</name>
        <dbReference type="ChEBI" id="CHEBI:49883"/>
    </cofactor>
    <text evidence="8">Binds 2 [4Fe-4S] clusters per subunit.</text>
</comment>
<dbReference type="SUPFAM" id="SSF142019">
    <property type="entry name" value="Nqo1 FMN-binding domain-like"/>
    <property type="match status" value="1"/>
</dbReference>
<keyword evidence="8" id="KW-1278">Translocase</keyword>
<name>A0AA50QBJ3_9GAMM</name>
<feature type="binding site" evidence="8">
    <location>
        <position position="425"/>
    </location>
    <ligand>
        <name>[4Fe-4S] cluster</name>
        <dbReference type="ChEBI" id="CHEBI:49883"/>
        <label>1</label>
    </ligand>
</feature>
<evidence type="ECO:0000256" key="5">
    <source>
        <dbReference type="ARBA" id="ARBA00022982"/>
    </source>
</evidence>
<dbReference type="Gene3D" id="3.40.50.11540">
    <property type="entry name" value="NADH-ubiquinone oxidoreductase 51kDa subunit"/>
    <property type="match status" value="1"/>
</dbReference>
<dbReference type="InterPro" id="IPR010208">
    <property type="entry name" value="Ion_transpt_RnfC/RsxC"/>
</dbReference>
<dbReference type="GO" id="GO:0005886">
    <property type="term" value="C:plasma membrane"/>
    <property type="evidence" value="ECO:0007669"/>
    <property type="project" value="UniProtKB-SubCell"/>
</dbReference>
<feature type="compositionally biased region" description="Low complexity" evidence="9">
    <location>
        <begin position="595"/>
        <end position="626"/>
    </location>
</feature>
<feature type="compositionally biased region" description="Low complexity" evidence="9">
    <location>
        <begin position="556"/>
        <end position="586"/>
    </location>
</feature>
<feature type="binding site" evidence="8">
    <location>
        <position position="418"/>
    </location>
    <ligand>
        <name>[4Fe-4S] cluster</name>
        <dbReference type="ChEBI" id="CHEBI:49883"/>
        <label>2</label>
    </ligand>
</feature>
<dbReference type="GO" id="GO:0009055">
    <property type="term" value="F:electron transfer activity"/>
    <property type="evidence" value="ECO:0007669"/>
    <property type="project" value="InterPro"/>
</dbReference>
<keyword evidence="4 8" id="KW-0677">Repeat</keyword>
<dbReference type="GO" id="GO:0022900">
    <property type="term" value="P:electron transport chain"/>
    <property type="evidence" value="ECO:0007669"/>
    <property type="project" value="UniProtKB-UniRule"/>
</dbReference>
<comment type="subunit">
    <text evidence="8">The complex is composed of six subunits: RnfA, RnfB, RnfC, RnfD, RnfE and RnfG.</text>
</comment>
<keyword evidence="5 8" id="KW-0249">Electron transport</keyword>
<organism evidence="11 12">
    <name type="scientific">Oceanimonas pelagia</name>
    <dbReference type="NCBI Taxonomy" id="3028314"/>
    <lineage>
        <taxon>Bacteria</taxon>
        <taxon>Pseudomonadati</taxon>
        <taxon>Pseudomonadota</taxon>
        <taxon>Gammaproteobacteria</taxon>
        <taxon>Aeromonadales</taxon>
        <taxon>Aeromonadaceae</taxon>
        <taxon>Oceanimonas</taxon>
    </lineage>
</organism>
<dbReference type="GO" id="GO:0051539">
    <property type="term" value="F:4 iron, 4 sulfur cluster binding"/>
    <property type="evidence" value="ECO:0007669"/>
    <property type="project" value="UniProtKB-KW"/>
</dbReference>
<dbReference type="EMBL" id="CP118224">
    <property type="protein sequence ID" value="WMC12083.1"/>
    <property type="molecule type" value="Genomic_DNA"/>
</dbReference>
<evidence type="ECO:0000256" key="8">
    <source>
        <dbReference type="HAMAP-Rule" id="MF_00461"/>
    </source>
</evidence>
<feature type="binding site" evidence="8">
    <location>
        <position position="415"/>
    </location>
    <ligand>
        <name>[4Fe-4S] cluster</name>
        <dbReference type="ChEBI" id="CHEBI:49883"/>
        <label>2</label>
    </ligand>
</feature>
<dbReference type="Proteomes" id="UP001223802">
    <property type="component" value="Chromosome"/>
</dbReference>
<comment type="similarity">
    <text evidence="8">Belongs to the 4Fe4S bacterial-type ferredoxin family. RnfC subfamily.</text>
</comment>
<keyword evidence="8" id="KW-0997">Cell inner membrane</keyword>
<dbReference type="PANTHER" id="PTHR43034:SF2">
    <property type="entry name" value="ION-TRANSLOCATING OXIDOREDUCTASE COMPLEX SUBUNIT C"/>
    <property type="match status" value="1"/>
</dbReference>
<keyword evidence="8" id="KW-0472">Membrane</keyword>
<keyword evidence="3 8" id="KW-0479">Metal-binding</keyword>
<dbReference type="PANTHER" id="PTHR43034">
    <property type="entry name" value="ION-TRANSLOCATING OXIDOREDUCTASE COMPLEX SUBUNIT C"/>
    <property type="match status" value="1"/>
</dbReference>
<dbReference type="Pfam" id="PF12838">
    <property type="entry name" value="Fer4_7"/>
    <property type="match status" value="1"/>
</dbReference>
<dbReference type="PROSITE" id="PS51379">
    <property type="entry name" value="4FE4S_FER_2"/>
    <property type="match status" value="2"/>
</dbReference>
<dbReference type="Pfam" id="PF13375">
    <property type="entry name" value="RnfC_N"/>
    <property type="match status" value="1"/>
</dbReference>
<dbReference type="RefSeq" id="WP_306763320.1">
    <property type="nucleotide sequence ID" value="NZ_CP118224.1"/>
</dbReference>
<sequence>MSLLANLQAGKLHDFHGGIHPPERKAPANLKPIVDAGLPDELVLQIRQHIGQPARLRVKVGDHVLKGERLTDADNPMMIPVHAPTSGTVSAIERRPLCHPSGLDGDCIIIQPDGQDRWRPRFPMSDIDALGADVLLERIHEAGITGLGGAGFPSHIKLRPRKKAIDTLIINGVECEPYISADDRLMREHASEILEGVAILRHIVQPRLTVIAVEDNKPEALAALRDANGCEQVLVVAVPTKYPSGGEKQLIEILTGQQVPRNGLPADIGIVVQNVGTAFAVKRAVVDDEPLIQRVVTLAGNGFGEQCNAWVRIGTPVRYLLKRFAFRPGPDPRIIMGGPMMGFTLHTAAAPVIKGSNCVLAPTLDELSPPVQEQPCIRCSQCADVCPASLLPQQLYWHARAKEHDKLNSHNLFDCIECGACAWVCPSQIPLVQYYRVAKADIRQAQREAEQAERARQRFEARQARLEREKAERQARQQKAAAERKARMAEQVAAGGEDPVAAALARVKARQQAEGTDDMAAARAARKEEARRNRERKAAEAAASAAPASDDKKDAVAAAIARAKARKAAQAAEQSEPATAPTAKPETPADDKKAAVAAAIARAKARKAAQAAEQNEPATAPTAKPETPADDKKAAVAAAIARAKARKAAQAAEQNEPATAPTAKPEAPVDDKKAAVAAAVARAKARKAAKDAEQADAAPAEPAAEQTTEQSGPTPAEQSDDNKKAAIRAAVARAKARKAAAASPQPKPEDES</sequence>
<dbReference type="NCBIfam" id="NF003454">
    <property type="entry name" value="PRK05035.1"/>
    <property type="match status" value="1"/>
</dbReference>
<feature type="domain" description="4Fe-4S ferredoxin-type" evidence="10">
    <location>
        <begin position="367"/>
        <end position="396"/>
    </location>
</feature>
<feature type="compositionally biased region" description="Basic and acidic residues" evidence="9">
    <location>
        <begin position="453"/>
        <end position="488"/>
    </location>
</feature>
<reference evidence="11 12" key="1">
    <citation type="submission" date="2023-02" db="EMBL/GenBank/DDBJ databases">
        <title>Complete genome sequence of a novel bacterium Oceanimonas sp. NTOU-MSR1 isolated from marine coast sediment.</title>
        <authorList>
            <person name="Yang H.-T."/>
            <person name="Chen Y.-L."/>
            <person name="Ho Y.-N."/>
        </authorList>
    </citation>
    <scope>NUCLEOTIDE SEQUENCE [LARGE SCALE GENOMIC DNA]</scope>
    <source>
        <strain evidence="11 12">NTOU-MSR1</strain>
    </source>
</reference>
<feature type="compositionally biased region" description="Basic and acidic residues" evidence="9">
    <location>
        <begin position="525"/>
        <end position="539"/>
    </location>
</feature>
<dbReference type="PROSITE" id="PS00198">
    <property type="entry name" value="4FE4S_FER_1"/>
    <property type="match status" value="1"/>
</dbReference>
<feature type="compositionally biased region" description="Low complexity" evidence="9">
    <location>
        <begin position="635"/>
        <end position="666"/>
    </location>
</feature>
<keyword evidence="1 8" id="KW-0813">Transport</keyword>
<dbReference type="GO" id="GO:0046872">
    <property type="term" value="F:metal ion binding"/>
    <property type="evidence" value="ECO:0007669"/>
    <property type="project" value="UniProtKB-KW"/>
</dbReference>
<evidence type="ECO:0000256" key="6">
    <source>
        <dbReference type="ARBA" id="ARBA00023004"/>
    </source>
</evidence>
<dbReference type="SUPFAM" id="SSF46548">
    <property type="entry name" value="alpha-helical ferredoxin"/>
    <property type="match status" value="1"/>
</dbReference>
<evidence type="ECO:0000313" key="12">
    <source>
        <dbReference type="Proteomes" id="UP001223802"/>
    </source>
</evidence>
<evidence type="ECO:0000256" key="7">
    <source>
        <dbReference type="ARBA" id="ARBA00023014"/>
    </source>
</evidence>
<comment type="function">
    <text evidence="8">Part of a membrane-bound complex that couples electron transfer with translocation of ions across the membrane.</text>
</comment>
<evidence type="ECO:0000256" key="2">
    <source>
        <dbReference type="ARBA" id="ARBA00022485"/>
    </source>
</evidence>
<comment type="subcellular location">
    <subcellularLocation>
        <location evidence="8">Cell inner membrane</location>
        <topology evidence="8">Peripheral membrane protein</topology>
    </subcellularLocation>
</comment>
<dbReference type="NCBIfam" id="TIGR01945">
    <property type="entry name" value="rnfC"/>
    <property type="match status" value="1"/>
</dbReference>
<dbReference type="InterPro" id="IPR011538">
    <property type="entry name" value="Nuo51_FMN-bd"/>
</dbReference>
<dbReference type="AlphaFoldDB" id="A0AA50QBJ3"/>
<feature type="binding site" evidence="8">
    <location>
        <position position="421"/>
    </location>
    <ligand>
        <name>[4Fe-4S] cluster</name>
        <dbReference type="ChEBI" id="CHEBI:49883"/>
        <label>2</label>
    </ligand>
</feature>
<accession>A0AA50QBJ3</accession>
<feature type="binding site" evidence="8">
    <location>
        <position position="376"/>
    </location>
    <ligand>
        <name>[4Fe-4S] cluster</name>
        <dbReference type="ChEBI" id="CHEBI:49883"/>
        <label>1</label>
    </ligand>
</feature>
<keyword evidence="6 8" id="KW-0408">Iron</keyword>
<feature type="compositionally biased region" description="Polar residues" evidence="9">
    <location>
        <begin position="707"/>
        <end position="717"/>
    </location>
</feature>
<dbReference type="KEGG" id="ope:PU634_06890"/>
<dbReference type="InterPro" id="IPR017896">
    <property type="entry name" value="4Fe4S_Fe-S-bd"/>
</dbReference>
<evidence type="ECO:0000313" key="11">
    <source>
        <dbReference type="EMBL" id="WMC12083.1"/>
    </source>
</evidence>
<feature type="region of interest" description="Disordered" evidence="9">
    <location>
        <begin position="453"/>
        <end position="752"/>
    </location>
</feature>
<evidence type="ECO:0000256" key="3">
    <source>
        <dbReference type="ARBA" id="ARBA00022723"/>
    </source>
</evidence>
<evidence type="ECO:0000256" key="9">
    <source>
        <dbReference type="SAM" id="MobiDB-lite"/>
    </source>
</evidence>
<evidence type="ECO:0000259" key="10">
    <source>
        <dbReference type="PROSITE" id="PS51379"/>
    </source>
</evidence>
<feature type="binding site" evidence="8">
    <location>
        <position position="386"/>
    </location>
    <ligand>
        <name>[4Fe-4S] cluster</name>
        <dbReference type="ChEBI" id="CHEBI:49883"/>
        <label>2</label>
    </ligand>
</feature>
<keyword evidence="12" id="KW-1185">Reference proteome</keyword>
<evidence type="ECO:0000256" key="1">
    <source>
        <dbReference type="ARBA" id="ARBA00022448"/>
    </source>
</evidence>
<keyword evidence="7 8" id="KW-0411">Iron-sulfur</keyword>
<proteinExistence type="inferred from homology"/>
<feature type="domain" description="4Fe-4S ferredoxin-type" evidence="10">
    <location>
        <begin position="406"/>
        <end position="435"/>
    </location>
</feature>